<dbReference type="SUPFAM" id="SSF56349">
    <property type="entry name" value="DNA breaking-rejoining enzymes"/>
    <property type="match status" value="1"/>
</dbReference>
<dbReference type="AlphaFoldDB" id="A0AA42TU36"/>
<dbReference type="GO" id="GO:0006310">
    <property type="term" value="P:DNA recombination"/>
    <property type="evidence" value="ECO:0007669"/>
    <property type="project" value="UniProtKB-KW"/>
</dbReference>
<evidence type="ECO:0008006" key="5">
    <source>
        <dbReference type="Google" id="ProtNLM"/>
    </source>
</evidence>
<evidence type="ECO:0000256" key="1">
    <source>
        <dbReference type="ARBA" id="ARBA00023172"/>
    </source>
</evidence>
<dbReference type="RefSeq" id="WP_280007604.1">
    <property type="nucleotide sequence ID" value="NZ_JAOCAU010000025.1"/>
</dbReference>
<dbReference type="Gene3D" id="1.10.443.10">
    <property type="entry name" value="Intergrase catalytic core"/>
    <property type="match status" value="1"/>
</dbReference>
<sequence length="684" mass="77371">MSIRTNTNTKDHLSQSVTTLHPSPVEGSTTLPHEKEALRFYTTHKTKPRIVDLNVFKTGQSISSSNDSWKEPFSGRPELIAQLKPAIIDRAMPLAHKSVDQILASLRAWWRIFDSVEAMTEGTAHPITSVSQITDLHRQVALDRGIGRLEFVNFFQLANTTRIALGLKPLYWLAPSSKPVNRHLPSKWQTDVIRQQLKRHWFSVLDRWSLADDLRKQCSTVVEHDADPETHKEQQRLLRNYKLFDSVVEKTGDPRPSVSSLLQGVSAQTFYEQGFNYSDMLCGSYPDSFDIRVAFHLCMATTGWNPAVLLSLDVTTSIIEKHPKDPGRYILRGTKARTGGAEQLSEGLLKSQGSAGFIIQALIARTKSLRESLINDLHVYKASLAEMKSTSHTAVELELMRIHITSLEQGTKSPWIFVKKNGDDILWLTDENFSEGVYKKGIGYLSFIGKFIADLNLNRPKENQLSPLRASDFRDAYAATQYHASGGSILYVMKALGHRSIRSTQGYLNNTLLNDEHQKLFGTFSEALWSEIATHQRVDPTIIAQRSRYGSITPEHRKRLQDYRTLMRSRVGIACTDPTNPPRHIAPDFVADGKAMCHVQRCTLCLENAVLLPDSLPGLCKRLAELRYLRSRMSVTAFQESSFLKELDNTELALIAFDAQESTQLLEEWERRIESGAHRVIEFD</sequence>
<name>A0AA42TU36_9BURK</name>
<evidence type="ECO:0000256" key="2">
    <source>
        <dbReference type="SAM" id="MobiDB-lite"/>
    </source>
</evidence>
<dbReference type="EMBL" id="JAOCEK010000003">
    <property type="protein sequence ID" value="MDH1333918.1"/>
    <property type="molecule type" value="Genomic_DNA"/>
</dbReference>
<evidence type="ECO:0000313" key="3">
    <source>
        <dbReference type="EMBL" id="MDH1333918.1"/>
    </source>
</evidence>
<dbReference type="GO" id="GO:0015074">
    <property type="term" value="P:DNA integration"/>
    <property type="evidence" value="ECO:0007669"/>
    <property type="project" value="InterPro"/>
</dbReference>
<dbReference type="Proteomes" id="UP001161065">
    <property type="component" value="Unassembled WGS sequence"/>
</dbReference>
<keyword evidence="1" id="KW-0233">DNA recombination</keyword>
<feature type="region of interest" description="Disordered" evidence="2">
    <location>
        <begin position="1"/>
        <end position="29"/>
    </location>
</feature>
<reference evidence="3" key="1">
    <citation type="submission" date="2022-09" db="EMBL/GenBank/DDBJ databases">
        <title>Intensive care unit water sources are persistently colonized with multi-drug resistant bacteria and are the site of extensive horizontal gene transfer of antibiotic resistance genes.</title>
        <authorList>
            <person name="Diorio-Toth L."/>
        </authorList>
    </citation>
    <scope>NUCLEOTIDE SEQUENCE</scope>
    <source>
        <strain evidence="3">GD03832</strain>
    </source>
</reference>
<gene>
    <name evidence="3" type="ORF">N5D63_07130</name>
</gene>
<dbReference type="InterPro" id="IPR013762">
    <property type="entry name" value="Integrase-like_cat_sf"/>
</dbReference>
<proteinExistence type="predicted"/>
<dbReference type="InterPro" id="IPR011010">
    <property type="entry name" value="DNA_brk_join_enz"/>
</dbReference>
<protein>
    <recommendedName>
        <fullName evidence="5">Integrase</fullName>
    </recommendedName>
</protein>
<accession>A0AA42TU36</accession>
<dbReference type="GO" id="GO:0003677">
    <property type="term" value="F:DNA binding"/>
    <property type="evidence" value="ECO:0007669"/>
    <property type="project" value="InterPro"/>
</dbReference>
<comment type="caution">
    <text evidence="3">The sequence shown here is derived from an EMBL/GenBank/DDBJ whole genome shotgun (WGS) entry which is preliminary data.</text>
</comment>
<organism evidence="3 4">
    <name type="scientific">Comamonas thiooxydans</name>
    <dbReference type="NCBI Taxonomy" id="363952"/>
    <lineage>
        <taxon>Bacteria</taxon>
        <taxon>Pseudomonadati</taxon>
        <taxon>Pseudomonadota</taxon>
        <taxon>Betaproteobacteria</taxon>
        <taxon>Burkholderiales</taxon>
        <taxon>Comamonadaceae</taxon>
        <taxon>Comamonas</taxon>
    </lineage>
</organism>
<evidence type="ECO:0000313" key="4">
    <source>
        <dbReference type="Proteomes" id="UP001161065"/>
    </source>
</evidence>